<dbReference type="GO" id="GO:0006303">
    <property type="term" value="P:double-strand break repair via nonhomologous end joining"/>
    <property type="evidence" value="ECO:0007669"/>
    <property type="project" value="TreeGrafter"/>
</dbReference>
<dbReference type="GO" id="GO:0003690">
    <property type="term" value="F:double-stranded DNA binding"/>
    <property type="evidence" value="ECO:0007669"/>
    <property type="project" value="TreeGrafter"/>
</dbReference>
<dbReference type="GO" id="GO:0015074">
    <property type="term" value="P:DNA integration"/>
    <property type="evidence" value="ECO:0007669"/>
    <property type="project" value="TreeGrafter"/>
</dbReference>
<dbReference type="InterPro" id="IPR052709">
    <property type="entry name" value="Transposase-MT_Hybrid"/>
</dbReference>
<dbReference type="PANTHER" id="PTHR46060">
    <property type="entry name" value="MARINER MOS1 TRANSPOSASE-LIKE PROTEIN"/>
    <property type="match status" value="1"/>
</dbReference>
<dbReference type="Pfam" id="PF01359">
    <property type="entry name" value="Transposase_1"/>
    <property type="match status" value="1"/>
</dbReference>
<dbReference type="GO" id="GO:0000014">
    <property type="term" value="F:single-stranded DNA endodeoxyribonuclease activity"/>
    <property type="evidence" value="ECO:0007669"/>
    <property type="project" value="TreeGrafter"/>
</dbReference>
<accession>A0A0N5BJC3</accession>
<dbReference type="PANTHER" id="PTHR46060:SF2">
    <property type="entry name" value="HISTONE-LYSINE N-METHYLTRANSFERASE SETMAR"/>
    <property type="match status" value="1"/>
</dbReference>
<dbReference type="InterPro" id="IPR001888">
    <property type="entry name" value="Transposase_1"/>
</dbReference>
<dbReference type="GO" id="GO:0042800">
    <property type="term" value="F:histone H3K4 methyltransferase activity"/>
    <property type="evidence" value="ECO:0007669"/>
    <property type="project" value="TreeGrafter"/>
</dbReference>
<dbReference type="GO" id="GO:0035861">
    <property type="term" value="C:site of double-strand break"/>
    <property type="evidence" value="ECO:0007669"/>
    <property type="project" value="TreeGrafter"/>
</dbReference>
<reference evidence="2" key="1">
    <citation type="submission" date="2017-02" db="UniProtKB">
        <authorList>
            <consortium name="WormBaseParasite"/>
        </authorList>
    </citation>
    <scope>IDENTIFICATION</scope>
</reference>
<sequence>MGICSSLTLRNKYDPFLKKIVTCYEKWIMFDNRMRSLQWVGKNESPKNFPKLMNSNKKLLLTIWLKCDGIIYHKFLNPGEIMIADQYCKELEEMNQKLSVLKPALVKRRGPILLHDNAIPHVSKITVQKLNELGYEILLYPPYSPNFSLTDCHLFKELELHLLRKKIL</sequence>
<dbReference type="InterPro" id="IPR036397">
    <property type="entry name" value="RNaseH_sf"/>
</dbReference>
<dbReference type="Proteomes" id="UP000046392">
    <property type="component" value="Unplaced"/>
</dbReference>
<proteinExistence type="predicted"/>
<dbReference type="GO" id="GO:0003697">
    <property type="term" value="F:single-stranded DNA binding"/>
    <property type="evidence" value="ECO:0007669"/>
    <property type="project" value="TreeGrafter"/>
</dbReference>
<protein>
    <submittedName>
        <fullName evidence="2">Mariner Mos1 transposase</fullName>
    </submittedName>
</protein>
<keyword evidence="1" id="KW-1185">Reference proteome</keyword>
<dbReference type="GO" id="GO:0044774">
    <property type="term" value="P:mitotic DNA integrity checkpoint signaling"/>
    <property type="evidence" value="ECO:0007669"/>
    <property type="project" value="TreeGrafter"/>
</dbReference>
<name>A0A0N5BJC3_STREA</name>
<dbReference type="GO" id="GO:0000729">
    <property type="term" value="P:DNA double-strand break processing"/>
    <property type="evidence" value="ECO:0007669"/>
    <property type="project" value="TreeGrafter"/>
</dbReference>
<dbReference type="Gene3D" id="3.30.420.10">
    <property type="entry name" value="Ribonuclease H-like superfamily/Ribonuclease H"/>
    <property type="match status" value="1"/>
</dbReference>
<dbReference type="GO" id="GO:0046975">
    <property type="term" value="F:histone H3K36 methyltransferase activity"/>
    <property type="evidence" value="ECO:0007669"/>
    <property type="project" value="TreeGrafter"/>
</dbReference>
<dbReference type="GO" id="GO:0044547">
    <property type="term" value="F:DNA topoisomerase binding"/>
    <property type="evidence" value="ECO:0007669"/>
    <property type="project" value="TreeGrafter"/>
</dbReference>
<dbReference type="WBParaSite" id="SPAL_0000604900.1">
    <property type="protein sequence ID" value="SPAL_0000604900.1"/>
    <property type="gene ID" value="SPAL_0000604900"/>
</dbReference>
<organism evidence="1 2">
    <name type="scientific">Strongyloides papillosus</name>
    <name type="common">Intestinal threadworm</name>
    <dbReference type="NCBI Taxonomy" id="174720"/>
    <lineage>
        <taxon>Eukaryota</taxon>
        <taxon>Metazoa</taxon>
        <taxon>Ecdysozoa</taxon>
        <taxon>Nematoda</taxon>
        <taxon>Chromadorea</taxon>
        <taxon>Rhabditida</taxon>
        <taxon>Tylenchina</taxon>
        <taxon>Panagrolaimomorpha</taxon>
        <taxon>Strongyloidoidea</taxon>
        <taxon>Strongyloididae</taxon>
        <taxon>Strongyloides</taxon>
    </lineage>
</organism>
<dbReference type="AlphaFoldDB" id="A0A0N5BJC3"/>
<dbReference type="STRING" id="174720.A0A0N5BJC3"/>
<dbReference type="GO" id="GO:0031297">
    <property type="term" value="P:replication fork processing"/>
    <property type="evidence" value="ECO:0007669"/>
    <property type="project" value="TreeGrafter"/>
</dbReference>
<evidence type="ECO:0000313" key="1">
    <source>
        <dbReference type="Proteomes" id="UP000046392"/>
    </source>
</evidence>
<dbReference type="GO" id="GO:0005634">
    <property type="term" value="C:nucleus"/>
    <property type="evidence" value="ECO:0007669"/>
    <property type="project" value="TreeGrafter"/>
</dbReference>
<evidence type="ECO:0000313" key="2">
    <source>
        <dbReference type="WBParaSite" id="SPAL_0000604900.1"/>
    </source>
</evidence>
<dbReference type="GO" id="GO:0000793">
    <property type="term" value="C:condensed chromosome"/>
    <property type="evidence" value="ECO:0007669"/>
    <property type="project" value="TreeGrafter"/>
</dbReference>